<feature type="transmembrane region" description="Helical" evidence="1">
    <location>
        <begin position="128"/>
        <end position="149"/>
    </location>
</feature>
<name>A0A1H0Y7R6_9LACT</name>
<dbReference type="AlphaFoldDB" id="A0A1H0Y7R6"/>
<dbReference type="PANTHER" id="PTHR40076:SF1">
    <property type="entry name" value="MEMBRANE PROTEIN"/>
    <property type="match status" value="1"/>
</dbReference>
<keyword evidence="3" id="KW-1185">Reference proteome</keyword>
<accession>A0A1H0Y7R6</accession>
<sequence length="298" mass="33611">MERREIKRTAKKLLKGNWKVAILNLIIISVLTGAISQGIFTLIGSGSSFTMIDSVMQGNLDNSTMAVEPTITASLLTSLVSILVSFVSGLLNAGYAWNILDMVDGAKLTIEGMFQTFKKERIFKTTGLIIVTTILIMLWSLLFIIPGIIKSYSYSQALNLMKDNPSISIMEALDQSREMMKGNKWKFFLLQLSFLLWYIVPFVLFGLFTLGSIQTITARLEASPNEGIFVILGFLLAFLAILLFVILISFFIEPYRVTSQQVFYRSLTDSDVYNTERKKGDNQYNEDYEGKQLDDVDF</sequence>
<keyword evidence="1" id="KW-0472">Membrane</keyword>
<reference evidence="3" key="1">
    <citation type="submission" date="2016-10" db="EMBL/GenBank/DDBJ databases">
        <authorList>
            <person name="Varghese N."/>
            <person name="Submissions S."/>
        </authorList>
    </citation>
    <scope>NUCLEOTIDE SEQUENCE [LARGE SCALE GENOMIC DNA]</scope>
    <source>
        <strain evidence="3">MPL-11</strain>
    </source>
</reference>
<organism evidence="2 3">
    <name type="scientific">Carnobacterium viridans</name>
    <dbReference type="NCBI Taxonomy" id="174587"/>
    <lineage>
        <taxon>Bacteria</taxon>
        <taxon>Bacillati</taxon>
        <taxon>Bacillota</taxon>
        <taxon>Bacilli</taxon>
        <taxon>Lactobacillales</taxon>
        <taxon>Carnobacteriaceae</taxon>
        <taxon>Carnobacterium</taxon>
    </lineage>
</organism>
<dbReference type="Pfam" id="PF06161">
    <property type="entry name" value="DUF975"/>
    <property type="match status" value="1"/>
</dbReference>
<feature type="transmembrane region" description="Helical" evidence="1">
    <location>
        <begin position="228"/>
        <end position="252"/>
    </location>
</feature>
<evidence type="ECO:0000313" key="3">
    <source>
        <dbReference type="Proteomes" id="UP000199481"/>
    </source>
</evidence>
<proteinExistence type="predicted"/>
<dbReference type="InterPro" id="IPR010380">
    <property type="entry name" value="DUF975"/>
</dbReference>
<keyword evidence="1" id="KW-1133">Transmembrane helix</keyword>
<gene>
    <name evidence="2" type="ORF">SAMN04487752_0758</name>
</gene>
<feature type="transmembrane region" description="Helical" evidence="1">
    <location>
        <begin position="21"/>
        <end position="43"/>
    </location>
</feature>
<dbReference type="RefSeq" id="WP_035023202.1">
    <property type="nucleotide sequence ID" value="NZ_CP084916.1"/>
</dbReference>
<dbReference type="PANTHER" id="PTHR40076">
    <property type="entry name" value="MEMBRANE PROTEIN-RELATED"/>
    <property type="match status" value="1"/>
</dbReference>
<dbReference type="Proteomes" id="UP000199481">
    <property type="component" value="Unassembled WGS sequence"/>
</dbReference>
<keyword evidence="1" id="KW-0812">Transmembrane</keyword>
<dbReference type="OrthoDB" id="9784844at2"/>
<evidence type="ECO:0000256" key="1">
    <source>
        <dbReference type="SAM" id="Phobius"/>
    </source>
</evidence>
<feature type="transmembrane region" description="Helical" evidence="1">
    <location>
        <begin position="71"/>
        <end position="97"/>
    </location>
</feature>
<evidence type="ECO:0000313" key="2">
    <source>
        <dbReference type="EMBL" id="SDQ11187.1"/>
    </source>
</evidence>
<protein>
    <submittedName>
        <fullName evidence="2">Uncharacterized membrane protein</fullName>
    </submittedName>
</protein>
<feature type="transmembrane region" description="Helical" evidence="1">
    <location>
        <begin position="187"/>
        <end position="208"/>
    </location>
</feature>
<dbReference type="EMBL" id="FNJW01000008">
    <property type="protein sequence ID" value="SDQ11187.1"/>
    <property type="molecule type" value="Genomic_DNA"/>
</dbReference>